<accession>A0ABD0JMB9</accession>
<protein>
    <submittedName>
        <fullName evidence="2">Uncharacterized protein</fullName>
    </submittedName>
</protein>
<gene>
    <name evidence="2" type="ORF">BaRGS_00032812</name>
</gene>
<feature type="region of interest" description="Disordered" evidence="1">
    <location>
        <begin position="29"/>
        <end position="51"/>
    </location>
</feature>
<evidence type="ECO:0000313" key="2">
    <source>
        <dbReference type="EMBL" id="KAK7475923.1"/>
    </source>
</evidence>
<dbReference type="Proteomes" id="UP001519460">
    <property type="component" value="Unassembled WGS sequence"/>
</dbReference>
<comment type="caution">
    <text evidence="2">The sequence shown here is derived from an EMBL/GenBank/DDBJ whole genome shotgun (WGS) entry which is preliminary data.</text>
</comment>
<name>A0ABD0JMB9_9CAEN</name>
<keyword evidence="3" id="KW-1185">Reference proteome</keyword>
<reference evidence="2 3" key="1">
    <citation type="journal article" date="2023" name="Sci. Data">
        <title>Genome assembly of the Korean intertidal mud-creeper Batillaria attramentaria.</title>
        <authorList>
            <person name="Patra A.K."/>
            <person name="Ho P.T."/>
            <person name="Jun S."/>
            <person name="Lee S.J."/>
            <person name="Kim Y."/>
            <person name="Won Y.J."/>
        </authorList>
    </citation>
    <scope>NUCLEOTIDE SEQUENCE [LARGE SCALE GENOMIC DNA]</scope>
    <source>
        <strain evidence="2">Wonlab-2016</strain>
    </source>
</reference>
<organism evidence="2 3">
    <name type="scientific">Batillaria attramentaria</name>
    <dbReference type="NCBI Taxonomy" id="370345"/>
    <lineage>
        <taxon>Eukaryota</taxon>
        <taxon>Metazoa</taxon>
        <taxon>Spiralia</taxon>
        <taxon>Lophotrochozoa</taxon>
        <taxon>Mollusca</taxon>
        <taxon>Gastropoda</taxon>
        <taxon>Caenogastropoda</taxon>
        <taxon>Sorbeoconcha</taxon>
        <taxon>Cerithioidea</taxon>
        <taxon>Batillariidae</taxon>
        <taxon>Batillaria</taxon>
    </lineage>
</organism>
<dbReference type="EMBL" id="JACVVK020000390">
    <property type="protein sequence ID" value="KAK7475923.1"/>
    <property type="molecule type" value="Genomic_DNA"/>
</dbReference>
<dbReference type="AlphaFoldDB" id="A0ABD0JMB9"/>
<sequence>MPRQTYLTVSSLPWNFTTTFVTLELHHNLRQEGRPPTTSPTTTTACRRPEPLPKRLHPCSFAASRCNEPISPRRHVGSARREWEQIFQTLRHRHRSEMYFL</sequence>
<proteinExistence type="predicted"/>
<feature type="compositionally biased region" description="Low complexity" evidence="1">
    <location>
        <begin position="35"/>
        <end position="44"/>
    </location>
</feature>
<evidence type="ECO:0000313" key="3">
    <source>
        <dbReference type="Proteomes" id="UP001519460"/>
    </source>
</evidence>
<evidence type="ECO:0000256" key="1">
    <source>
        <dbReference type="SAM" id="MobiDB-lite"/>
    </source>
</evidence>